<dbReference type="AlphaFoldDB" id="A0A8W4FFT6"/>
<dbReference type="GeneTree" id="ENSGT01040000244016"/>
<sequence length="70" mass="8025">MKQDNQNPPSPLGSPRSRCQQRQCLGKILLPVHRRLTFCRVPTFQKRQASSLRSLYKGTNPFHEGSTLMT</sequence>
<accession>A0A8W4FFT6</accession>
<organism evidence="1 2">
    <name type="scientific">Sus scrofa</name>
    <name type="common">Pig</name>
    <dbReference type="NCBI Taxonomy" id="9823"/>
    <lineage>
        <taxon>Eukaryota</taxon>
        <taxon>Metazoa</taxon>
        <taxon>Chordata</taxon>
        <taxon>Craniata</taxon>
        <taxon>Vertebrata</taxon>
        <taxon>Euteleostomi</taxon>
        <taxon>Mammalia</taxon>
        <taxon>Eutheria</taxon>
        <taxon>Laurasiatheria</taxon>
        <taxon>Artiodactyla</taxon>
        <taxon>Suina</taxon>
        <taxon>Suidae</taxon>
        <taxon>Sus</taxon>
    </lineage>
</organism>
<protein>
    <submittedName>
        <fullName evidence="1">Uncharacterized protein</fullName>
    </submittedName>
</protein>
<evidence type="ECO:0000313" key="1">
    <source>
        <dbReference type="Ensembl" id="ENSSSCP00000078105.1"/>
    </source>
</evidence>
<reference evidence="1" key="1">
    <citation type="journal article" date="2020" name="Gigascience">
        <title>An improved pig reference genome sequence to enable pig genetics and genomics research.</title>
        <authorList>
            <person name="Warr A."/>
            <person name="Affara N."/>
            <person name="Aken B."/>
            <person name="Beiki H."/>
            <person name="Bickhart D.M."/>
            <person name="Billis K."/>
            <person name="Chow W."/>
            <person name="Eory L."/>
            <person name="Finlayson H.A."/>
            <person name="Flicek P."/>
            <person name="Giron C.G."/>
            <person name="Griffin D.K."/>
            <person name="Hall R."/>
            <person name="Hannum G."/>
            <person name="Hourlier T."/>
            <person name="Howe K."/>
            <person name="Hume D.A."/>
            <person name="Izuogu O."/>
            <person name="Kim K."/>
            <person name="Koren S."/>
            <person name="Liu H."/>
            <person name="Manchanda N."/>
            <person name="Martin F.J."/>
            <person name="Nonneman D.J."/>
            <person name="O'Connor R.E."/>
            <person name="Phillippy A.M."/>
            <person name="Rohrer G.A."/>
            <person name="Rosen B.D."/>
            <person name="Rund L.A."/>
            <person name="Sargent C.A."/>
            <person name="Schook L.B."/>
            <person name="Schroeder S.G."/>
            <person name="Schwartz A.S."/>
            <person name="Skinner B.M."/>
            <person name="Talbot R."/>
            <person name="Tseng E."/>
            <person name="Tuggle C.K."/>
            <person name="Watson M."/>
            <person name="Smith T.P.L."/>
            <person name="Archibald A.L."/>
        </authorList>
    </citation>
    <scope>NUCLEOTIDE SEQUENCE [LARGE SCALE GENOMIC DNA]</scope>
    <source>
        <strain evidence="1">Duroc</strain>
    </source>
</reference>
<keyword evidence="2" id="KW-1185">Reference proteome</keyword>
<evidence type="ECO:0000313" key="2">
    <source>
        <dbReference type="Proteomes" id="UP000008227"/>
    </source>
</evidence>
<name>A0A8W4FFT6_PIG</name>
<reference evidence="1" key="3">
    <citation type="submission" date="2025-09" db="UniProtKB">
        <authorList>
            <consortium name="Ensembl"/>
        </authorList>
    </citation>
    <scope>IDENTIFICATION</scope>
</reference>
<dbReference type="Ensembl" id="ENSSSCT00000102799.1">
    <property type="protein sequence ID" value="ENSSSCP00000078105.1"/>
    <property type="gene ID" value="ENSSSCG00000057445.1"/>
</dbReference>
<dbReference type="Proteomes" id="UP000008227">
    <property type="component" value="Chromosome 9"/>
</dbReference>
<reference evidence="1" key="2">
    <citation type="submission" date="2025-08" db="UniProtKB">
        <authorList>
            <consortium name="Ensembl"/>
        </authorList>
    </citation>
    <scope>IDENTIFICATION</scope>
</reference>
<proteinExistence type="predicted"/>